<evidence type="ECO:0000313" key="6">
    <source>
        <dbReference type="Proteomes" id="UP000187735"/>
    </source>
</evidence>
<evidence type="ECO:0000256" key="3">
    <source>
        <dbReference type="ARBA" id="ARBA00022840"/>
    </source>
</evidence>
<dbReference type="PANTHER" id="PTHR42788:SF13">
    <property type="entry name" value="ALIPHATIC SULFONATES IMPORT ATP-BINDING PROTEIN SSUB"/>
    <property type="match status" value="1"/>
</dbReference>
<keyword evidence="1" id="KW-0813">Transport</keyword>
<dbReference type="InterPro" id="IPR017871">
    <property type="entry name" value="ABC_transporter-like_CS"/>
</dbReference>
<keyword evidence="3 5" id="KW-0067">ATP-binding</keyword>
<keyword evidence="6" id="KW-1185">Reference proteome</keyword>
<protein>
    <submittedName>
        <fullName evidence="5">Fe(3+) ions import ATP-binding protein FbpC 2</fullName>
        <ecNumber evidence="5">3.6.3.30</ecNumber>
    </submittedName>
</protein>
<organism evidence="5 6">
    <name type="scientific">Fuerstiella marisgermanici</name>
    <dbReference type="NCBI Taxonomy" id="1891926"/>
    <lineage>
        <taxon>Bacteria</taxon>
        <taxon>Pseudomonadati</taxon>
        <taxon>Planctomycetota</taxon>
        <taxon>Planctomycetia</taxon>
        <taxon>Planctomycetales</taxon>
        <taxon>Planctomycetaceae</taxon>
        <taxon>Fuerstiella</taxon>
    </lineage>
</organism>
<keyword evidence="5" id="KW-0378">Hydrolase</keyword>
<dbReference type="PROSITE" id="PS50893">
    <property type="entry name" value="ABC_TRANSPORTER_2"/>
    <property type="match status" value="1"/>
</dbReference>
<dbReference type="InterPro" id="IPR027417">
    <property type="entry name" value="P-loop_NTPase"/>
</dbReference>
<dbReference type="InterPro" id="IPR050166">
    <property type="entry name" value="ABC_transporter_ATP-bind"/>
</dbReference>
<dbReference type="KEGG" id="fmr:Fuma_05989"/>
<name>A0A1P8WQI2_9PLAN</name>
<proteinExistence type="predicted"/>
<dbReference type="Gene3D" id="3.40.50.300">
    <property type="entry name" value="P-loop containing nucleotide triphosphate hydrolases"/>
    <property type="match status" value="1"/>
</dbReference>
<dbReference type="GO" id="GO:0016887">
    <property type="term" value="F:ATP hydrolysis activity"/>
    <property type="evidence" value="ECO:0007669"/>
    <property type="project" value="InterPro"/>
</dbReference>
<dbReference type="Proteomes" id="UP000187735">
    <property type="component" value="Chromosome"/>
</dbReference>
<dbReference type="PANTHER" id="PTHR42788">
    <property type="entry name" value="TAURINE IMPORT ATP-BINDING PROTEIN-RELATED"/>
    <property type="match status" value="1"/>
</dbReference>
<accession>A0A1P8WQI2</accession>
<reference evidence="5 6" key="1">
    <citation type="journal article" date="2016" name="Front. Microbiol.">
        <title>Fuerstia marisgermanicae gen. nov., sp. nov., an Unusual Member of the Phylum Planctomycetes from the German Wadden Sea.</title>
        <authorList>
            <person name="Kohn T."/>
            <person name="Heuer A."/>
            <person name="Jogler M."/>
            <person name="Vollmers J."/>
            <person name="Boedeker C."/>
            <person name="Bunk B."/>
            <person name="Rast P."/>
            <person name="Borchert D."/>
            <person name="Glockner I."/>
            <person name="Freese H.M."/>
            <person name="Klenk H.P."/>
            <person name="Overmann J."/>
            <person name="Kaster A.K."/>
            <person name="Rohde M."/>
            <person name="Wiegand S."/>
            <person name="Jogler C."/>
        </authorList>
    </citation>
    <scope>NUCLEOTIDE SEQUENCE [LARGE SCALE GENOMIC DNA]</scope>
    <source>
        <strain evidence="5 6">NH11</strain>
    </source>
</reference>
<dbReference type="SUPFAM" id="SSF52540">
    <property type="entry name" value="P-loop containing nucleoside triphosphate hydrolases"/>
    <property type="match status" value="1"/>
</dbReference>
<feature type="domain" description="ABC transporter" evidence="4">
    <location>
        <begin position="6"/>
        <end position="231"/>
    </location>
</feature>
<dbReference type="OrthoDB" id="31308at2"/>
<evidence type="ECO:0000313" key="5">
    <source>
        <dbReference type="EMBL" id="APZ96321.1"/>
    </source>
</evidence>
<dbReference type="EMBL" id="CP017641">
    <property type="protein sequence ID" value="APZ96321.1"/>
    <property type="molecule type" value="Genomic_DNA"/>
</dbReference>
<dbReference type="InterPro" id="IPR003593">
    <property type="entry name" value="AAA+_ATPase"/>
</dbReference>
<dbReference type="GO" id="GO:0005524">
    <property type="term" value="F:ATP binding"/>
    <property type="evidence" value="ECO:0007669"/>
    <property type="project" value="UniProtKB-KW"/>
</dbReference>
<dbReference type="EC" id="3.6.3.30" evidence="5"/>
<evidence type="ECO:0000256" key="2">
    <source>
        <dbReference type="ARBA" id="ARBA00022741"/>
    </source>
</evidence>
<sequence>MADLLWNLRDVRLKGDNADRLKNVSIDVMAGVTAVVGHSGAGKTSLLNLLAGLEKPDAGQLTFVGREADSSAFSLPLFWVPQDGGLWPHMTARQQLAAVTASADRDLKAGDDGESGNPIDKLLNDFDLLHRRAAFPSELSKGEQSRLSVARCLLANPAVMLMDEPFAHVDPERRPKYWAIVRQHLETQAASLVFATHSPDDAMRESQYVICPDGGRVIFAGQTTEFYADKL</sequence>
<evidence type="ECO:0000256" key="1">
    <source>
        <dbReference type="ARBA" id="ARBA00022448"/>
    </source>
</evidence>
<keyword evidence="2" id="KW-0547">Nucleotide-binding</keyword>
<evidence type="ECO:0000259" key="4">
    <source>
        <dbReference type="PROSITE" id="PS50893"/>
    </source>
</evidence>
<dbReference type="Pfam" id="PF00005">
    <property type="entry name" value="ABC_tran"/>
    <property type="match status" value="1"/>
</dbReference>
<dbReference type="InterPro" id="IPR003439">
    <property type="entry name" value="ABC_transporter-like_ATP-bd"/>
</dbReference>
<dbReference type="AlphaFoldDB" id="A0A1P8WQI2"/>
<dbReference type="SMART" id="SM00382">
    <property type="entry name" value="AAA"/>
    <property type="match status" value="1"/>
</dbReference>
<gene>
    <name evidence="5" type="primary">fbpC</name>
    <name evidence="5" type="ORF">Fuma_05989</name>
</gene>
<dbReference type="PROSITE" id="PS00211">
    <property type="entry name" value="ABC_TRANSPORTER_1"/>
    <property type="match status" value="1"/>
</dbReference>
<dbReference type="RefSeq" id="WP_077027362.1">
    <property type="nucleotide sequence ID" value="NZ_CP017641.1"/>
</dbReference>
<dbReference type="STRING" id="1891926.Fuma_05989"/>